<dbReference type="InterPro" id="IPR005119">
    <property type="entry name" value="LysR_subst-bd"/>
</dbReference>
<keyword evidence="4" id="KW-0804">Transcription</keyword>
<dbReference type="PROSITE" id="PS50931">
    <property type="entry name" value="HTH_LYSR"/>
    <property type="match status" value="1"/>
</dbReference>
<dbReference type="GO" id="GO:0043565">
    <property type="term" value="F:sequence-specific DNA binding"/>
    <property type="evidence" value="ECO:0007669"/>
    <property type="project" value="TreeGrafter"/>
</dbReference>
<keyword evidence="2" id="KW-0805">Transcription regulation</keyword>
<comment type="similarity">
    <text evidence="1">Belongs to the LysR transcriptional regulatory family.</text>
</comment>
<dbReference type="EMBL" id="CP033219">
    <property type="protein sequence ID" value="AZV78254.1"/>
    <property type="molecule type" value="Genomic_DNA"/>
</dbReference>
<dbReference type="OrthoDB" id="9796526at2"/>
<dbReference type="GO" id="GO:0006351">
    <property type="term" value="P:DNA-templated transcription"/>
    <property type="evidence" value="ECO:0007669"/>
    <property type="project" value="TreeGrafter"/>
</dbReference>
<keyword evidence="7" id="KW-1185">Reference proteome</keyword>
<proteinExistence type="inferred from homology"/>
<gene>
    <name evidence="6" type="ORF">EBB79_10445</name>
</gene>
<evidence type="ECO:0000313" key="7">
    <source>
        <dbReference type="Proteomes" id="UP000283063"/>
    </source>
</evidence>
<dbReference type="Proteomes" id="UP000283063">
    <property type="component" value="Chromosome"/>
</dbReference>
<dbReference type="PANTHER" id="PTHR30537:SF3">
    <property type="entry name" value="TRANSCRIPTIONAL REGULATORY PROTEIN"/>
    <property type="match status" value="1"/>
</dbReference>
<dbReference type="KEGG" id="sedi:EBB79_10445"/>
<dbReference type="InterPro" id="IPR058163">
    <property type="entry name" value="LysR-type_TF_proteobact-type"/>
</dbReference>
<evidence type="ECO:0000256" key="1">
    <source>
        <dbReference type="ARBA" id="ARBA00009437"/>
    </source>
</evidence>
<evidence type="ECO:0000256" key="4">
    <source>
        <dbReference type="ARBA" id="ARBA00023163"/>
    </source>
</evidence>
<dbReference type="InterPro" id="IPR036388">
    <property type="entry name" value="WH-like_DNA-bd_sf"/>
</dbReference>
<dbReference type="SUPFAM" id="SSF53850">
    <property type="entry name" value="Periplasmic binding protein-like II"/>
    <property type="match status" value="1"/>
</dbReference>
<keyword evidence="3" id="KW-0238">DNA-binding</keyword>
<reference evidence="6 7" key="1">
    <citation type="submission" date="2018-10" db="EMBL/GenBank/DDBJ databases">
        <title>Parasedimentitalea marina sp. nov., a psychrophilic bacterium isolated from deep seawater of the New Britain Trench.</title>
        <authorList>
            <person name="Cao J."/>
        </authorList>
    </citation>
    <scope>NUCLEOTIDE SEQUENCE [LARGE SCALE GENOMIC DNA]</scope>
    <source>
        <strain evidence="6 7">W43</strain>
    </source>
</reference>
<dbReference type="Gene3D" id="3.40.190.290">
    <property type="match status" value="1"/>
</dbReference>
<dbReference type="Pfam" id="PF03466">
    <property type="entry name" value="LysR_substrate"/>
    <property type="match status" value="1"/>
</dbReference>
<feature type="domain" description="HTH lysR-type" evidence="5">
    <location>
        <begin position="25"/>
        <end position="82"/>
    </location>
</feature>
<sequence>MFRSVFAPCVMNRIPRMREALMKVFEWDDLRFFLAVLRGRSVRAASKQLGVSHSTVSRRLQAMEDQLNIKLFTRQPDGFVLTDVGEALVERAERVESEILSMEREVFGRDARLAGVVRISTPPLLAQDLLMPILAEFTTLYPQIEIEVDATFEVADLRRRNADIAIRFQVQPDDGLVAHRLPDFANTVYATQDYVEANSFIGENPTAEWIALGGKDVLAHWREDSPMSNCKVTHVISDMQAQQSAISAGMGFGYLNCFAADPDPTLVRISEPRAAHALPTWALTHPDLVATERVRVCVRFLVAAIFYREHEISGKVSGQL</sequence>
<accession>A0A3T0N2L7</accession>
<organism evidence="6 7">
    <name type="scientific">Parasedimentitalea marina</name>
    <dbReference type="NCBI Taxonomy" id="2483033"/>
    <lineage>
        <taxon>Bacteria</taxon>
        <taxon>Pseudomonadati</taxon>
        <taxon>Pseudomonadota</taxon>
        <taxon>Alphaproteobacteria</taxon>
        <taxon>Rhodobacterales</taxon>
        <taxon>Paracoccaceae</taxon>
        <taxon>Parasedimentitalea</taxon>
    </lineage>
</organism>
<dbReference type="Gene3D" id="1.10.10.10">
    <property type="entry name" value="Winged helix-like DNA-binding domain superfamily/Winged helix DNA-binding domain"/>
    <property type="match status" value="1"/>
</dbReference>
<dbReference type="AlphaFoldDB" id="A0A3T0N2L7"/>
<protein>
    <submittedName>
        <fullName evidence="6">LysR family transcriptional regulator</fullName>
    </submittedName>
</protein>
<evidence type="ECO:0000256" key="3">
    <source>
        <dbReference type="ARBA" id="ARBA00023125"/>
    </source>
</evidence>
<evidence type="ECO:0000313" key="6">
    <source>
        <dbReference type="EMBL" id="AZV78254.1"/>
    </source>
</evidence>
<evidence type="ECO:0000256" key="2">
    <source>
        <dbReference type="ARBA" id="ARBA00023015"/>
    </source>
</evidence>
<dbReference type="InterPro" id="IPR000847">
    <property type="entry name" value="LysR_HTH_N"/>
</dbReference>
<dbReference type="Pfam" id="PF00126">
    <property type="entry name" value="HTH_1"/>
    <property type="match status" value="1"/>
</dbReference>
<dbReference type="GO" id="GO:0003700">
    <property type="term" value="F:DNA-binding transcription factor activity"/>
    <property type="evidence" value="ECO:0007669"/>
    <property type="project" value="InterPro"/>
</dbReference>
<name>A0A3T0N2L7_9RHOB</name>
<dbReference type="PANTHER" id="PTHR30537">
    <property type="entry name" value="HTH-TYPE TRANSCRIPTIONAL REGULATOR"/>
    <property type="match status" value="1"/>
</dbReference>
<dbReference type="SUPFAM" id="SSF46785">
    <property type="entry name" value="Winged helix' DNA-binding domain"/>
    <property type="match status" value="1"/>
</dbReference>
<evidence type="ECO:0000259" key="5">
    <source>
        <dbReference type="PROSITE" id="PS50931"/>
    </source>
</evidence>
<dbReference type="InterPro" id="IPR036390">
    <property type="entry name" value="WH_DNA-bd_sf"/>
</dbReference>